<keyword evidence="2" id="KW-1185">Reference proteome</keyword>
<reference evidence="1 2" key="1">
    <citation type="submission" date="2016-10" db="EMBL/GenBank/DDBJ databases">
        <title>Rodentibacter gen. nov. and new species.</title>
        <authorList>
            <person name="Christensen H."/>
        </authorList>
    </citation>
    <scope>NUCLEOTIDE SEQUENCE [LARGE SCALE GENOMIC DNA]</scope>
    <source>
        <strain evidence="1 2">CCUG17206</strain>
    </source>
</reference>
<accession>A0A1V3IFU1</accession>
<dbReference type="Pfam" id="PF05939">
    <property type="entry name" value="Phage_min_tail"/>
    <property type="match status" value="1"/>
</dbReference>
<name>A0A1V3IFU1_9PAST</name>
<organism evidence="1 2">
    <name type="scientific">Rodentibacter rarus</name>
    <dbReference type="NCBI Taxonomy" id="1908260"/>
    <lineage>
        <taxon>Bacteria</taxon>
        <taxon>Pseudomonadati</taxon>
        <taxon>Pseudomonadota</taxon>
        <taxon>Gammaproteobacteria</taxon>
        <taxon>Pasteurellales</taxon>
        <taxon>Pasteurellaceae</taxon>
        <taxon>Rodentibacter</taxon>
    </lineage>
</organism>
<evidence type="ECO:0008006" key="3">
    <source>
        <dbReference type="Google" id="ProtNLM"/>
    </source>
</evidence>
<proteinExistence type="predicted"/>
<protein>
    <recommendedName>
        <fullName evidence="3">Phage tail protein</fullName>
    </recommendedName>
</protein>
<dbReference type="AlphaFoldDB" id="A0A1V3IFU1"/>
<dbReference type="Proteomes" id="UP000189433">
    <property type="component" value="Unassembled WGS sequence"/>
</dbReference>
<dbReference type="EMBL" id="MLHJ01000118">
    <property type="protein sequence ID" value="OOF39725.1"/>
    <property type="molecule type" value="Genomic_DNA"/>
</dbReference>
<gene>
    <name evidence="1" type="ORF">BKK50_10340</name>
</gene>
<sequence length="109" mass="12263">MERFNWAVQGGYSVSHEPNIINNELGDGYSQRAPKGLNHDLVNISGIRCICNSSNAKSLRAFLSKRGGYQAFLWYCSQEDRDVKVYCPSWSSTQNGGITTFTMTFKEVL</sequence>
<dbReference type="InterPro" id="IPR010265">
    <property type="entry name" value="Phage_lambda_TipM"/>
</dbReference>
<evidence type="ECO:0000313" key="1">
    <source>
        <dbReference type="EMBL" id="OOF39725.1"/>
    </source>
</evidence>
<dbReference type="STRING" id="1908260.BKK50_10340"/>
<comment type="caution">
    <text evidence="1">The sequence shown here is derived from an EMBL/GenBank/DDBJ whole genome shotgun (WGS) entry which is preliminary data.</text>
</comment>
<evidence type="ECO:0000313" key="2">
    <source>
        <dbReference type="Proteomes" id="UP000189433"/>
    </source>
</evidence>